<protein>
    <submittedName>
        <fullName evidence="1">Uncharacterized protein</fullName>
    </submittedName>
</protein>
<sequence length="308" mass="35993">MKNIVYILILLISCSTFGQEKPIDIDSIFNQIISNPKTKLDRRTYSKSIIKEFHELKLNENEWIAFREYYPNNRLKEKGIFLNGDYFGIWKAFDKNGNLISEINYFLSKKINGNDLGFEETFDQCKLKADQIIQSHFGKESNFKLNASRSYWYSKNNSGTWFEKRSEKPEEFRLTYSYNVSDSLKFDVVDLYFNSDLELTKDEIKGLPKTKPYEFRLDYSKAKEIANSRNYGITNHQNAFKDSEYLKLIFDKSDSSYKWIISNVPETKWKGYENTNSGIITGIGKTLRINCLTGEIEESEFGGTIIVN</sequence>
<accession>A0A562Y7S9</accession>
<dbReference type="AlphaFoldDB" id="A0A562Y7S9"/>
<dbReference type="Proteomes" id="UP000295814">
    <property type="component" value="Unassembled WGS sequence"/>
</dbReference>
<evidence type="ECO:0000313" key="1">
    <source>
        <dbReference type="EMBL" id="TWO30332.1"/>
    </source>
</evidence>
<comment type="caution">
    <text evidence="1">The sequence shown here is derived from an EMBL/GenBank/DDBJ whole genome shotgun (WGS) entry which is preliminary data.</text>
</comment>
<dbReference type="Gene3D" id="3.90.930.1">
    <property type="match status" value="1"/>
</dbReference>
<keyword evidence="2" id="KW-1185">Reference proteome</keyword>
<evidence type="ECO:0000313" key="2">
    <source>
        <dbReference type="Proteomes" id="UP000295814"/>
    </source>
</evidence>
<reference evidence="1 2" key="1">
    <citation type="submission" date="2019-03" db="EMBL/GenBank/DDBJ databases">
        <authorList>
            <person name="Zhong Y.L."/>
        </authorList>
    </citation>
    <scope>NUCLEOTIDE SEQUENCE [LARGE SCALE GENOMIC DNA]</scope>
    <source>
        <strain evidence="1 2">W255</strain>
    </source>
</reference>
<dbReference type="OrthoDB" id="1274094at2"/>
<dbReference type="EMBL" id="SMZJ02000024">
    <property type="protein sequence ID" value="TWO30332.1"/>
    <property type="molecule type" value="Genomic_DNA"/>
</dbReference>
<organism evidence="1 2">
    <name type="scientific">Seonamhaeicola sediminis</name>
    <dbReference type="NCBI Taxonomy" id="2528206"/>
    <lineage>
        <taxon>Bacteria</taxon>
        <taxon>Pseudomonadati</taxon>
        <taxon>Bacteroidota</taxon>
        <taxon>Flavobacteriia</taxon>
        <taxon>Flavobacteriales</taxon>
        <taxon>Flavobacteriaceae</taxon>
    </lineage>
</organism>
<gene>
    <name evidence="1" type="ORF">E1J38_014845</name>
</gene>
<reference evidence="1 2" key="2">
    <citation type="submission" date="2019-07" db="EMBL/GenBank/DDBJ databases">
        <title>Seonamhaeicola sp. W255 draft genome.</title>
        <authorList>
            <person name="Zhang X.-Y."/>
            <person name="Zhang R."/>
            <person name="Zhong Y.-L."/>
            <person name="Du Z.-J."/>
        </authorList>
    </citation>
    <scope>NUCLEOTIDE SEQUENCE [LARGE SCALE GENOMIC DNA]</scope>
    <source>
        <strain evidence="1 2">W255</strain>
    </source>
</reference>
<dbReference type="SUPFAM" id="SSF82185">
    <property type="entry name" value="Histone H3 K4-specific methyltransferase SET7/9 N-terminal domain"/>
    <property type="match status" value="1"/>
</dbReference>
<name>A0A562Y7S9_9FLAO</name>
<dbReference type="RefSeq" id="WP_133357621.1">
    <property type="nucleotide sequence ID" value="NZ_SMZJ02000024.1"/>
</dbReference>
<proteinExistence type="predicted"/>